<dbReference type="GO" id="GO:0004674">
    <property type="term" value="F:protein serine/threonine kinase activity"/>
    <property type="evidence" value="ECO:0007669"/>
    <property type="project" value="UniProtKB-KW"/>
</dbReference>
<dbReference type="PANTHER" id="PTHR35526">
    <property type="entry name" value="ANTI-SIGMA-F FACTOR RSBW-RELATED"/>
    <property type="match status" value="1"/>
</dbReference>
<evidence type="ECO:0000259" key="3">
    <source>
        <dbReference type="Pfam" id="PF13581"/>
    </source>
</evidence>
<keyword evidence="1" id="KW-0723">Serine/threonine-protein kinase</keyword>
<evidence type="ECO:0000313" key="5">
    <source>
        <dbReference type="Proteomes" id="UP000253303"/>
    </source>
</evidence>
<dbReference type="SUPFAM" id="SSF55874">
    <property type="entry name" value="ATPase domain of HSP90 chaperone/DNA topoisomerase II/histidine kinase"/>
    <property type="match status" value="1"/>
</dbReference>
<comment type="caution">
    <text evidence="4">The sequence shown here is derived from an EMBL/GenBank/DDBJ whole genome shotgun (WGS) entry which is preliminary data.</text>
</comment>
<feature type="compositionally biased region" description="Basic and acidic residues" evidence="2">
    <location>
        <begin position="1"/>
        <end position="11"/>
    </location>
</feature>
<keyword evidence="1" id="KW-0808">Transferase</keyword>
<dbReference type="Gene3D" id="3.30.565.10">
    <property type="entry name" value="Histidine kinase-like ATPase, C-terminal domain"/>
    <property type="match status" value="1"/>
</dbReference>
<keyword evidence="1" id="KW-0418">Kinase</keyword>
<dbReference type="InterPro" id="IPR036890">
    <property type="entry name" value="HATPase_C_sf"/>
</dbReference>
<gene>
    <name evidence="4" type="ORF">DP939_00110</name>
</gene>
<organism evidence="4 5">
    <name type="scientific">Spongiactinospora rosea</name>
    <dbReference type="NCBI Taxonomy" id="2248750"/>
    <lineage>
        <taxon>Bacteria</taxon>
        <taxon>Bacillati</taxon>
        <taxon>Actinomycetota</taxon>
        <taxon>Actinomycetes</taxon>
        <taxon>Streptosporangiales</taxon>
        <taxon>Streptosporangiaceae</taxon>
        <taxon>Spongiactinospora</taxon>
    </lineage>
</organism>
<dbReference type="PANTHER" id="PTHR35526:SF3">
    <property type="entry name" value="ANTI-SIGMA-F FACTOR RSBW"/>
    <property type="match status" value="1"/>
</dbReference>
<evidence type="ECO:0000256" key="1">
    <source>
        <dbReference type="ARBA" id="ARBA00022527"/>
    </source>
</evidence>
<proteinExistence type="predicted"/>
<feature type="domain" description="Histidine kinase/HSP90-like ATPase" evidence="3">
    <location>
        <begin position="68"/>
        <end position="168"/>
    </location>
</feature>
<feature type="region of interest" description="Disordered" evidence="2">
    <location>
        <begin position="1"/>
        <end position="26"/>
    </location>
</feature>
<dbReference type="Pfam" id="PF13581">
    <property type="entry name" value="HATPase_c_2"/>
    <property type="match status" value="1"/>
</dbReference>
<protein>
    <recommendedName>
        <fullName evidence="3">Histidine kinase/HSP90-like ATPase domain-containing protein</fullName>
    </recommendedName>
</protein>
<evidence type="ECO:0000256" key="2">
    <source>
        <dbReference type="SAM" id="MobiDB-lite"/>
    </source>
</evidence>
<name>A0A366M6V7_9ACTN</name>
<dbReference type="InterPro" id="IPR050267">
    <property type="entry name" value="Anti-sigma-factor_SerPK"/>
</dbReference>
<sequence length="190" mass="19599">MGAHPSRDARRGARLPGAEAQHQAASVEAGGGAVAYGCRAGTEPGAGNGGGGELMSRFLGKVMLPGSESSVPLARAFARALLEVHGYDGDEYAVLLVVSELVGNSVQHSDSGRVPDGRLWVAFEQIGTVLHVTVADCGTEASVPGVRHADGDDQTGRGLALVELVAEKWGTDEITAGRSVWADLELKRSA</sequence>
<dbReference type="Proteomes" id="UP000253303">
    <property type="component" value="Unassembled WGS sequence"/>
</dbReference>
<dbReference type="AlphaFoldDB" id="A0A366M6V7"/>
<accession>A0A366M6V7</accession>
<dbReference type="InterPro" id="IPR003594">
    <property type="entry name" value="HATPase_dom"/>
</dbReference>
<keyword evidence="5" id="KW-1185">Reference proteome</keyword>
<evidence type="ECO:0000313" key="4">
    <source>
        <dbReference type="EMBL" id="RBQ21182.1"/>
    </source>
</evidence>
<dbReference type="EMBL" id="QMEY01000001">
    <property type="protein sequence ID" value="RBQ21182.1"/>
    <property type="molecule type" value="Genomic_DNA"/>
</dbReference>
<dbReference type="CDD" id="cd16936">
    <property type="entry name" value="HATPase_RsbW-like"/>
    <property type="match status" value="1"/>
</dbReference>
<reference evidence="4 5" key="1">
    <citation type="submission" date="2018-06" db="EMBL/GenBank/DDBJ databases">
        <title>Sphaerisporangium craniellae sp. nov., isolated from a marine sponge in the South China Sea.</title>
        <authorList>
            <person name="Li L."/>
        </authorList>
    </citation>
    <scope>NUCLEOTIDE SEQUENCE [LARGE SCALE GENOMIC DNA]</scope>
    <source>
        <strain evidence="4 5">LHW63015</strain>
    </source>
</reference>